<sequence>MRKSYQTPPLSKMLWGWSKWGGGNYGIFREVTEEWSCQLCGEKQIIGMPQYFFPYDNHRRDFLRVCSVCWHDLKTAEVKTLRELEKKIGLDKFKQEVRVKVFKIDLELKTPYPNKL</sequence>
<protein>
    <submittedName>
        <fullName evidence="1">Uncharacterized protein</fullName>
    </submittedName>
</protein>
<evidence type="ECO:0000313" key="1">
    <source>
        <dbReference type="EMBL" id="HHR92222.1"/>
    </source>
</evidence>
<organism evidence="1">
    <name type="scientific">candidate division CPR3 bacterium</name>
    <dbReference type="NCBI Taxonomy" id="2268181"/>
    <lineage>
        <taxon>Bacteria</taxon>
        <taxon>Bacteria division CPR3</taxon>
    </lineage>
</organism>
<comment type="caution">
    <text evidence="1">The sequence shown here is derived from an EMBL/GenBank/DDBJ whole genome shotgun (WGS) entry which is preliminary data.</text>
</comment>
<reference evidence="1" key="1">
    <citation type="journal article" date="2020" name="mSystems">
        <title>Genome- and Community-Level Interaction Insights into Carbon Utilization and Element Cycling Functions of Hydrothermarchaeota in Hydrothermal Sediment.</title>
        <authorList>
            <person name="Zhou Z."/>
            <person name="Liu Y."/>
            <person name="Xu W."/>
            <person name="Pan J."/>
            <person name="Luo Z.H."/>
            <person name="Li M."/>
        </authorList>
    </citation>
    <scope>NUCLEOTIDE SEQUENCE [LARGE SCALE GENOMIC DNA]</scope>
    <source>
        <strain evidence="1">SpSt-1042</strain>
    </source>
</reference>
<proteinExistence type="predicted"/>
<dbReference type="EMBL" id="DRVY01000050">
    <property type="protein sequence ID" value="HHR92222.1"/>
    <property type="molecule type" value="Genomic_DNA"/>
</dbReference>
<name>A0A7C5YYV7_UNCC3</name>
<dbReference type="AlphaFoldDB" id="A0A7C5YYV7"/>
<gene>
    <name evidence="1" type="ORF">ENL96_01785</name>
</gene>
<accession>A0A7C5YYV7</accession>